<accession>A0ACC1HD64</accession>
<sequence>HCVWDIYDQELYQYMKQARHIRKVLETQGKPVPAEYLESTLKGLADPTVRAFIELEKKMQKERNL</sequence>
<organism evidence="1 2">
    <name type="scientific">Spiromyces aspiralis</name>
    <dbReference type="NCBI Taxonomy" id="68401"/>
    <lineage>
        <taxon>Eukaryota</taxon>
        <taxon>Fungi</taxon>
        <taxon>Fungi incertae sedis</taxon>
        <taxon>Zoopagomycota</taxon>
        <taxon>Kickxellomycotina</taxon>
        <taxon>Kickxellomycetes</taxon>
        <taxon>Kickxellales</taxon>
        <taxon>Kickxellaceae</taxon>
        <taxon>Spiromyces</taxon>
    </lineage>
</organism>
<evidence type="ECO:0000313" key="2">
    <source>
        <dbReference type="Proteomes" id="UP001145114"/>
    </source>
</evidence>
<keyword evidence="2" id="KW-1185">Reference proteome</keyword>
<proteinExistence type="predicted"/>
<evidence type="ECO:0000313" key="1">
    <source>
        <dbReference type="EMBL" id="KAJ1673212.1"/>
    </source>
</evidence>
<name>A0ACC1HD64_9FUNG</name>
<feature type="non-terminal residue" evidence="1">
    <location>
        <position position="1"/>
    </location>
</feature>
<reference evidence="1" key="1">
    <citation type="submission" date="2022-06" db="EMBL/GenBank/DDBJ databases">
        <title>Phylogenomic reconstructions and comparative analyses of Kickxellomycotina fungi.</title>
        <authorList>
            <person name="Reynolds N.K."/>
            <person name="Stajich J.E."/>
            <person name="Barry K."/>
            <person name="Grigoriev I.V."/>
            <person name="Crous P."/>
            <person name="Smith M.E."/>
        </authorList>
    </citation>
    <scope>NUCLEOTIDE SEQUENCE</scope>
    <source>
        <strain evidence="1">RSA 2271</strain>
    </source>
</reference>
<gene>
    <name evidence="1" type="ORF">EV182_005680</name>
</gene>
<dbReference type="Proteomes" id="UP001145114">
    <property type="component" value="Unassembled WGS sequence"/>
</dbReference>
<protein>
    <submittedName>
        <fullName evidence="1">Uncharacterized protein</fullName>
    </submittedName>
</protein>
<comment type="caution">
    <text evidence="1">The sequence shown here is derived from an EMBL/GenBank/DDBJ whole genome shotgun (WGS) entry which is preliminary data.</text>
</comment>
<dbReference type="EMBL" id="JAMZIH010007242">
    <property type="protein sequence ID" value="KAJ1673212.1"/>
    <property type="molecule type" value="Genomic_DNA"/>
</dbReference>